<dbReference type="Gene3D" id="2.60.120.920">
    <property type="match status" value="1"/>
</dbReference>
<keyword evidence="3" id="KW-0862">Zinc</keyword>
<name>A0ABV0UQ95_9TELE</name>
<protein>
    <recommendedName>
        <fullName evidence="4">SPRY-associated domain-containing protein</fullName>
    </recommendedName>
</protein>
<sequence>MEISLMETETDASSSTSLELLKNRTELWMLSQELSLDSKTANKYLSVSRTRAVKMETEHYSVNPERFDDCFQVLSKKPLIGCSYWEVKRSGRCSVAVASKDISRTG</sequence>
<proteinExistence type="predicted"/>
<dbReference type="InterPro" id="IPR006574">
    <property type="entry name" value="PRY"/>
</dbReference>
<dbReference type="SUPFAM" id="SSF49899">
    <property type="entry name" value="Concanavalin A-like lectins/glucanases"/>
    <property type="match status" value="1"/>
</dbReference>
<dbReference type="Proteomes" id="UP001482620">
    <property type="component" value="Unassembled WGS sequence"/>
</dbReference>
<dbReference type="EMBL" id="JAHRIQ010078387">
    <property type="protein sequence ID" value="MEQ2246381.1"/>
    <property type="molecule type" value="Genomic_DNA"/>
</dbReference>
<dbReference type="SMART" id="SM00589">
    <property type="entry name" value="PRY"/>
    <property type="match status" value="1"/>
</dbReference>
<keyword evidence="1" id="KW-0479">Metal-binding</keyword>
<comment type="caution">
    <text evidence="5">The sequence shown here is derived from an EMBL/GenBank/DDBJ whole genome shotgun (WGS) entry which is preliminary data.</text>
</comment>
<dbReference type="InterPro" id="IPR043136">
    <property type="entry name" value="B30.2/SPRY_sf"/>
</dbReference>
<dbReference type="Pfam" id="PF13765">
    <property type="entry name" value="PRY"/>
    <property type="match status" value="1"/>
</dbReference>
<evidence type="ECO:0000313" key="6">
    <source>
        <dbReference type="Proteomes" id="UP001482620"/>
    </source>
</evidence>
<evidence type="ECO:0000256" key="2">
    <source>
        <dbReference type="ARBA" id="ARBA00022771"/>
    </source>
</evidence>
<dbReference type="InterPro" id="IPR013320">
    <property type="entry name" value="ConA-like_dom_sf"/>
</dbReference>
<dbReference type="PANTHER" id="PTHR25465:SF5">
    <property type="entry name" value="E3 UBIQUITIN_ISG15 LIGASE TRIM25-RELATED"/>
    <property type="match status" value="1"/>
</dbReference>
<evidence type="ECO:0000256" key="3">
    <source>
        <dbReference type="ARBA" id="ARBA00022833"/>
    </source>
</evidence>
<gene>
    <name evidence="5" type="ORF">ILYODFUR_037971</name>
</gene>
<reference evidence="5 6" key="1">
    <citation type="submission" date="2021-06" db="EMBL/GenBank/DDBJ databases">
        <authorList>
            <person name="Palmer J.M."/>
        </authorList>
    </citation>
    <scope>NUCLEOTIDE SEQUENCE [LARGE SCALE GENOMIC DNA]</scope>
    <source>
        <strain evidence="6">if_2019</strain>
        <tissue evidence="5">Muscle</tissue>
    </source>
</reference>
<keyword evidence="6" id="KW-1185">Reference proteome</keyword>
<accession>A0ABV0UQ95</accession>
<evidence type="ECO:0000259" key="4">
    <source>
        <dbReference type="SMART" id="SM00589"/>
    </source>
</evidence>
<evidence type="ECO:0000313" key="5">
    <source>
        <dbReference type="EMBL" id="MEQ2246381.1"/>
    </source>
</evidence>
<organism evidence="5 6">
    <name type="scientific">Ilyodon furcidens</name>
    <name type="common">goldbreast splitfin</name>
    <dbReference type="NCBI Taxonomy" id="33524"/>
    <lineage>
        <taxon>Eukaryota</taxon>
        <taxon>Metazoa</taxon>
        <taxon>Chordata</taxon>
        <taxon>Craniata</taxon>
        <taxon>Vertebrata</taxon>
        <taxon>Euteleostomi</taxon>
        <taxon>Actinopterygii</taxon>
        <taxon>Neopterygii</taxon>
        <taxon>Teleostei</taxon>
        <taxon>Neoteleostei</taxon>
        <taxon>Acanthomorphata</taxon>
        <taxon>Ovalentaria</taxon>
        <taxon>Atherinomorphae</taxon>
        <taxon>Cyprinodontiformes</taxon>
        <taxon>Goodeidae</taxon>
        <taxon>Ilyodon</taxon>
    </lineage>
</organism>
<dbReference type="PANTHER" id="PTHR25465">
    <property type="entry name" value="B-BOX DOMAIN CONTAINING"/>
    <property type="match status" value="1"/>
</dbReference>
<keyword evidence="2" id="KW-0863">Zinc-finger</keyword>
<evidence type="ECO:0000256" key="1">
    <source>
        <dbReference type="ARBA" id="ARBA00022723"/>
    </source>
</evidence>
<dbReference type="InterPro" id="IPR051051">
    <property type="entry name" value="E3_ubiq-ligase_TRIM/RNF"/>
</dbReference>
<feature type="domain" description="SPRY-associated" evidence="4">
    <location>
        <begin position="31"/>
        <end position="80"/>
    </location>
</feature>